<name>A0A549T2C9_METSR</name>
<protein>
    <recommendedName>
        <fullName evidence="4">Twin-arginine translocation pathway signal</fullName>
    </recommendedName>
</protein>
<gene>
    <name evidence="2" type="ORF">FM996_05755</name>
</gene>
<evidence type="ECO:0000313" key="3">
    <source>
        <dbReference type="Proteomes" id="UP000316781"/>
    </source>
</evidence>
<reference evidence="2 3" key="1">
    <citation type="submission" date="2019-07" db="EMBL/GenBank/DDBJ databases">
        <title>Ln-dependent methylotrophs.</title>
        <authorList>
            <person name="Tani A."/>
        </authorList>
    </citation>
    <scope>NUCLEOTIDE SEQUENCE [LARGE SCALE GENOMIC DNA]</scope>
    <source>
        <strain evidence="2 3">SM89A</strain>
    </source>
</reference>
<organism evidence="2 3">
    <name type="scientific">Methylosinus sporium</name>
    <dbReference type="NCBI Taxonomy" id="428"/>
    <lineage>
        <taxon>Bacteria</taxon>
        <taxon>Pseudomonadati</taxon>
        <taxon>Pseudomonadota</taxon>
        <taxon>Alphaproteobacteria</taxon>
        <taxon>Hyphomicrobiales</taxon>
        <taxon>Methylocystaceae</taxon>
        <taxon>Methylosinus</taxon>
    </lineage>
</organism>
<comment type="caution">
    <text evidence="2">The sequence shown here is derived from an EMBL/GenBank/DDBJ whole genome shotgun (WGS) entry which is preliminary data.</text>
</comment>
<keyword evidence="1" id="KW-0732">Signal</keyword>
<accession>A0A549T2C9</accession>
<feature type="signal peptide" evidence="1">
    <location>
        <begin position="1"/>
        <end position="30"/>
    </location>
</feature>
<proteinExistence type="predicted"/>
<evidence type="ECO:0000256" key="1">
    <source>
        <dbReference type="SAM" id="SignalP"/>
    </source>
</evidence>
<dbReference type="EMBL" id="VJMF01000024">
    <property type="protein sequence ID" value="TRL36026.1"/>
    <property type="molecule type" value="Genomic_DNA"/>
</dbReference>
<sequence>MSHKRQVQIRCRALSPALAVAAAFGLAACAKPTREIEPAPVDPGLFIGADCPQLVARRARIAQALIFAGSAQDQLAADDRTRTFGVPTPMGTPFDADREPQIARLKGELHAVNAQMDAQRCGPDFR</sequence>
<dbReference type="Proteomes" id="UP000316781">
    <property type="component" value="Unassembled WGS sequence"/>
</dbReference>
<feature type="chain" id="PRO_5022185751" description="Twin-arginine translocation pathway signal" evidence="1">
    <location>
        <begin position="31"/>
        <end position="126"/>
    </location>
</feature>
<dbReference type="AlphaFoldDB" id="A0A549T2C9"/>
<evidence type="ECO:0000313" key="2">
    <source>
        <dbReference type="EMBL" id="TRL36026.1"/>
    </source>
</evidence>
<dbReference type="RefSeq" id="WP_142862234.1">
    <property type="nucleotide sequence ID" value="NZ_VJMF01000024.1"/>
</dbReference>
<evidence type="ECO:0008006" key="4">
    <source>
        <dbReference type="Google" id="ProtNLM"/>
    </source>
</evidence>
<dbReference type="PROSITE" id="PS51257">
    <property type="entry name" value="PROKAR_LIPOPROTEIN"/>
    <property type="match status" value="1"/>
</dbReference>